<proteinExistence type="predicted"/>
<reference evidence="1 3" key="1">
    <citation type="submission" date="2015-01" db="EMBL/GenBank/DDBJ databases">
        <title>Evolution of Trichinella species and genotypes.</title>
        <authorList>
            <person name="Korhonen P.K."/>
            <person name="Edoardo P."/>
            <person name="Giuseppe L.R."/>
            <person name="Gasser R.B."/>
        </authorList>
    </citation>
    <scope>NUCLEOTIDE SEQUENCE [LARGE SCALE GENOMIC DNA]</scope>
    <source>
        <strain evidence="1">ISS1029</strain>
    </source>
</reference>
<dbReference type="Proteomes" id="UP000055024">
    <property type="component" value="Unassembled WGS sequence"/>
</dbReference>
<name>A0A0V1DQS6_9BILA</name>
<dbReference type="EMBL" id="JYDP01008713">
    <property type="protein sequence ID" value="KRY63331.1"/>
    <property type="molecule type" value="Genomic_DNA"/>
</dbReference>
<comment type="caution">
    <text evidence="1">The sequence shown here is derived from an EMBL/GenBank/DDBJ whole genome shotgun (WGS) entry which is preliminary data.</text>
</comment>
<evidence type="ECO:0000313" key="3">
    <source>
        <dbReference type="Proteomes" id="UP000055024"/>
    </source>
</evidence>
<organism evidence="1 3">
    <name type="scientific">Trichinella zimbabwensis</name>
    <dbReference type="NCBI Taxonomy" id="268475"/>
    <lineage>
        <taxon>Eukaryota</taxon>
        <taxon>Metazoa</taxon>
        <taxon>Ecdysozoa</taxon>
        <taxon>Nematoda</taxon>
        <taxon>Enoplea</taxon>
        <taxon>Dorylaimia</taxon>
        <taxon>Trichinellida</taxon>
        <taxon>Trichinellidae</taxon>
        <taxon>Trichinella</taxon>
    </lineage>
</organism>
<dbReference type="EMBL" id="JYDP01008686">
    <property type="protein sequence ID" value="KRY63355.1"/>
    <property type="molecule type" value="Genomic_DNA"/>
</dbReference>
<protein>
    <submittedName>
        <fullName evidence="1">Uncharacterized protein</fullName>
    </submittedName>
</protein>
<gene>
    <name evidence="1" type="ORF">T11_12661</name>
    <name evidence="2" type="ORF">T11_13305</name>
</gene>
<evidence type="ECO:0000313" key="1">
    <source>
        <dbReference type="EMBL" id="KRY63331.1"/>
    </source>
</evidence>
<sequence>MNSENILPRYRLPPLEISLRALEIILNNEF</sequence>
<accession>A0A0V1DQS6</accession>
<evidence type="ECO:0000313" key="2">
    <source>
        <dbReference type="EMBL" id="KRY63355.1"/>
    </source>
</evidence>
<dbReference type="AlphaFoldDB" id="A0A0V1DQS6"/>
<keyword evidence="3" id="KW-1185">Reference proteome</keyword>